<dbReference type="Proteomes" id="UP000887013">
    <property type="component" value="Unassembled WGS sequence"/>
</dbReference>
<organism evidence="1 2">
    <name type="scientific">Nephila pilipes</name>
    <name type="common">Giant wood spider</name>
    <name type="synonym">Nephila maculata</name>
    <dbReference type="NCBI Taxonomy" id="299642"/>
    <lineage>
        <taxon>Eukaryota</taxon>
        <taxon>Metazoa</taxon>
        <taxon>Ecdysozoa</taxon>
        <taxon>Arthropoda</taxon>
        <taxon>Chelicerata</taxon>
        <taxon>Arachnida</taxon>
        <taxon>Araneae</taxon>
        <taxon>Araneomorphae</taxon>
        <taxon>Entelegynae</taxon>
        <taxon>Araneoidea</taxon>
        <taxon>Nephilidae</taxon>
        <taxon>Nephila</taxon>
    </lineage>
</organism>
<keyword evidence="2" id="KW-1185">Reference proteome</keyword>
<protein>
    <submittedName>
        <fullName evidence="1">Uncharacterized protein</fullName>
    </submittedName>
</protein>
<proteinExistence type="predicted"/>
<gene>
    <name evidence="1" type="ORF">NPIL_367251</name>
</gene>
<evidence type="ECO:0000313" key="2">
    <source>
        <dbReference type="Proteomes" id="UP000887013"/>
    </source>
</evidence>
<reference evidence="1" key="1">
    <citation type="submission" date="2020-08" db="EMBL/GenBank/DDBJ databases">
        <title>Multicomponent nature underlies the extraordinary mechanical properties of spider dragline silk.</title>
        <authorList>
            <person name="Kono N."/>
            <person name="Nakamura H."/>
            <person name="Mori M."/>
            <person name="Yoshida Y."/>
            <person name="Ohtoshi R."/>
            <person name="Malay A.D."/>
            <person name="Moran D.A.P."/>
            <person name="Tomita M."/>
            <person name="Numata K."/>
            <person name="Arakawa K."/>
        </authorList>
    </citation>
    <scope>NUCLEOTIDE SEQUENCE</scope>
</reference>
<dbReference type="EMBL" id="BMAW01043544">
    <property type="protein sequence ID" value="GFS39952.1"/>
    <property type="molecule type" value="Genomic_DNA"/>
</dbReference>
<name>A0A8X6J6G0_NEPPI</name>
<accession>A0A8X6J6G0</accession>
<dbReference type="AlphaFoldDB" id="A0A8X6J6G0"/>
<sequence length="148" mass="16773">MHVPPHAIATANSPHVSRHRIARARDAHQHRISIASRRMLRRRKHIAIATQDDDANRDATRPHAIATHRIATATRRDVLSRRHCHNIATEHARIRRTHQDGTIATDFIATHRDGDEAYVPKARAALLHTLLANAKRQTTDKDDKMTDG</sequence>
<comment type="caution">
    <text evidence="1">The sequence shown here is derived from an EMBL/GenBank/DDBJ whole genome shotgun (WGS) entry which is preliminary data.</text>
</comment>
<evidence type="ECO:0000313" key="1">
    <source>
        <dbReference type="EMBL" id="GFS39952.1"/>
    </source>
</evidence>